<dbReference type="GO" id="GO:0004521">
    <property type="term" value="F:RNA endonuclease activity"/>
    <property type="evidence" value="ECO:0007669"/>
    <property type="project" value="InterPro"/>
</dbReference>
<dbReference type="HAMAP" id="MF_01471">
    <property type="entry name" value="Cas2"/>
    <property type="match status" value="1"/>
</dbReference>
<dbReference type="GO" id="GO:0016787">
    <property type="term" value="F:hydrolase activity"/>
    <property type="evidence" value="ECO:0007669"/>
    <property type="project" value="UniProtKB-KW"/>
</dbReference>
<dbReference type="Gene3D" id="3.30.70.240">
    <property type="match status" value="1"/>
</dbReference>
<dbReference type="NCBIfam" id="TIGR01573">
    <property type="entry name" value="cas2"/>
    <property type="match status" value="1"/>
</dbReference>
<keyword evidence="6 8" id="KW-0460">Magnesium</keyword>
<comment type="subunit">
    <text evidence="8">Homodimer, forms a heterotetramer with a Cas1 homodimer.</text>
</comment>
<evidence type="ECO:0000256" key="7">
    <source>
        <dbReference type="ARBA" id="ARBA00023118"/>
    </source>
</evidence>
<evidence type="ECO:0000313" key="10">
    <source>
        <dbReference type="Proteomes" id="UP000006175"/>
    </source>
</evidence>
<accession>I3XSH2</accession>
<dbReference type="eggNOG" id="arCOG04194">
    <property type="taxonomic scope" value="Archaea"/>
</dbReference>
<comment type="similarity">
    <text evidence="8">Belongs to the CRISPR-associated endoribonuclease Cas2 protein family.</text>
</comment>
<evidence type="ECO:0000313" key="9">
    <source>
        <dbReference type="EMBL" id="AFL66896.1"/>
    </source>
</evidence>
<reference evidence="9 10" key="1">
    <citation type="journal article" date="2012" name="J. Bacteriol.">
        <title>Complete Genome Sequence of Desulfurococcus fermentans, a Hyperthermophilic Cellulolytic Crenarchaeon Isolated from a Freshwater Hot Spring in Kamchatka, Russia.</title>
        <authorList>
            <person name="Susanti D."/>
            <person name="Johnson E.F."/>
            <person name="Rodriguez J.R."/>
            <person name="Anderson I."/>
            <person name="Perevalova A.A."/>
            <person name="Kyrpides N."/>
            <person name="Lucas S."/>
            <person name="Han J."/>
            <person name="Lapidus A."/>
            <person name="Cheng J.F."/>
            <person name="Goodwin L."/>
            <person name="Pitluck S."/>
            <person name="Mavrommatis K."/>
            <person name="Peters L."/>
            <person name="Land M.L."/>
            <person name="Hauser L."/>
            <person name="Gopalan V."/>
            <person name="Chan P.P."/>
            <person name="Lowe T.M."/>
            <person name="Atomi H."/>
            <person name="Bonch-Osmolovskaya E.A."/>
            <person name="Woyke T."/>
            <person name="Mukhopadhyay B."/>
        </authorList>
    </citation>
    <scope>NUCLEOTIDE SEQUENCE [LARGE SCALE GENOMIC DNA]</scope>
    <source>
        <strain evidence="9 10">DSM 16532</strain>
    </source>
</reference>
<sequence>MYALVIYDVSSNEKRYNLANHLKTKGLTRIQRSAFIGRILPSTLLDVERAIPKLIDESIDVVHVFQLYDTAIQRLKVFGKPLAEITVEHGVMVVT</sequence>
<dbReference type="EC" id="3.1.-.-" evidence="8"/>
<dbReference type="InterPro" id="IPR021127">
    <property type="entry name" value="CRISPR_associated_Cas2"/>
</dbReference>
<name>I3XSH2_DESAM</name>
<dbReference type="GO" id="GO:0051607">
    <property type="term" value="P:defense response to virus"/>
    <property type="evidence" value="ECO:0007669"/>
    <property type="project" value="UniProtKB-UniRule"/>
</dbReference>
<dbReference type="OrthoDB" id="75992at2157"/>
<keyword evidence="10" id="KW-1185">Reference proteome</keyword>
<comment type="function">
    <text evidence="8">CRISPR (clustered regularly interspaced short palindromic repeat), is an adaptive immune system that provides protection against mobile genetic elements (viruses, transposable elements and conjugative plasmids). CRISPR clusters contain sequences complementary to antecedent mobile elements and target invading nucleic acids. CRISPR clusters are transcribed and processed into CRISPR RNA (crRNA). Functions as a ssRNA-specific endoribonuclease. Involved in the integration of spacer DNA into the CRISPR cassette.</text>
</comment>
<dbReference type="GO" id="GO:0043571">
    <property type="term" value="P:maintenance of CRISPR repeat elements"/>
    <property type="evidence" value="ECO:0007669"/>
    <property type="project" value="UniProtKB-UniRule"/>
</dbReference>
<proteinExistence type="inferred from homology"/>
<evidence type="ECO:0000256" key="4">
    <source>
        <dbReference type="ARBA" id="ARBA00022759"/>
    </source>
</evidence>
<dbReference type="Pfam" id="PF09827">
    <property type="entry name" value="CRISPR_Cas2"/>
    <property type="match status" value="1"/>
</dbReference>
<dbReference type="InterPro" id="IPR019199">
    <property type="entry name" value="Virulence_VapD/CRISPR_Cas2"/>
</dbReference>
<dbReference type="KEGG" id="dfd:Desfe_1014"/>
<dbReference type="PANTHER" id="PTHR34405:SF3">
    <property type="entry name" value="CRISPR-ASSOCIATED ENDORIBONUCLEASE CAS2 3"/>
    <property type="match status" value="1"/>
</dbReference>
<keyword evidence="7 8" id="KW-0051">Antiviral defense</keyword>
<comment type="cofactor">
    <cofactor evidence="1 8">
        <name>Mg(2+)</name>
        <dbReference type="ChEBI" id="CHEBI:18420"/>
    </cofactor>
</comment>
<feature type="binding site" evidence="8">
    <location>
        <position position="8"/>
    </location>
    <ligand>
        <name>Mg(2+)</name>
        <dbReference type="ChEBI" id="CHEBI:18420"/>
        <note>catalytic</note>
    </ligand>
</feature>
<dbReference type="EMBL" id="CP003321">
    <property type="protein sequence ID" value="AFL66896.1"/>
    <property type="molecule type" value="Genomic_DNA"/>
</dbReference>
<protein>
    <recommendedName>
        <fullName evidence="8">CRISPR-associated endoribonuclease Cas2</fullName>
        <ecNumber evidence="8">3.1.-.-</ecNumber>
    </recommendedName>
</protein>
<evidence type="ECO:0000256" key="1">
    <source>
        <dbReference type="ARBA" id="ARBA00001946"/>
    </source>
</evidence>
<gene>
    <name evidence="8" type="primary">cas2</name>
    <name evidence="9" type="ORF">Desfe_1014</name>
</gene>
<dbReference type="RefSeq" id="WP_014767792.1">
    <property type="nucleotide sequence ID" value="NC_018001.1"/>
</dbReference>
<evidence type="ECO:0000256" key="5">
    <source>
        <dbReference type="ARBA" id="ARBA00022801"/>
    </source>
</evidence>
<dbReference type="PANTHER" id="PTHR34405">
    <property type="entry name" value="CRISPR-ASSOCIATED ENDORIBONUCLEASE CAS2"/>
    <property type="match status" value="1"/>
</dbReference>
<dbReference type="HOGENOM" id="CLU_161124_2_3_2"/>
<keyword evidence="5 8" id="KW-0378">Hydrolase</keyword>
<organism evidence="9 10">
    <name type="scientific">Desulfurococcus amylolyticus DSM 16532</name>
    <dbReference type="NCBI Taxonomy" id="768672"/>
    <lineage>
        <taxon>Archaea</taxon>
        <taxon>Thermoproteota</taxon>
        <taxon>Thermoprotei</taxon>
        <taxon>Desulfurococcales</taxon>
        <taxon>Desulfurococcaceae</taxon>
        <taxon>Desulfurococcus</taxon>
    </lineage>
</organism>
<evidence type="ECO:0000256" key="8">
    <source>
        <dbReference type="HAMAP-Rule" id="MF_01471"/>
    </source>
</evidence>
<dbReference type="AlphaFoldDB" id="I3XSH2"/>
<keyword evidence="2 8" id="KW-0540">Nuclease</keyword>
<evidence type="ECO:0000256" key="3">
    <source>
        <dbReference type="ARBA" id="ARBA00022723"/>
    </source>
</evidence>
<dbReference type="SUPFAM" id="SSF143430">
    <property type="entry name" value="TTP0101/SSO1404-like"/>
    <property type="match status" value="1"/>
</dbReference>
<evidence type="ECO:0000256" key="6">
    <source>
        <dbReference type="ARBA" id="ARBA00022842"/>
    </source>
</evidence>
<dbReference type="Proteomes" id="UP000006175">
    <property type="component" value="Chromosome"/>
</dbReference>
<keyword evidence="4 8" id="KW-0255">Endonuclease</keyword>
<dbReference type="GO" id="GO:0046872">
    <property type="term" value="F:metal ion binding"/>
    <property type="evidence" value="ECO:0007669"/>
    <property type="project" value="UniProtKB-UniRule"/>
</dbReference>
<dbReference type="CDD" id="cd09725">
    <property type="entry name" value="Cas2_I_II_III"/>
    <property type="match status" value="1"/>
</dbReference>
<dbReference type="GeneID" id="13061392"/>
<evidence type="ECO:0000256" key="2">
    <source>
        <dbReference type="ARBA" id="ARBA00022722"/>
    </source>
</evidence>
<keyword evidence="3 8" id="KW-0479">Metal-binding</keyword>